<feature type="domain" description="HTH hxlR-type" evidence="4">
    <location>
        <begin position="8"/>
        <end position="111"/>
    </location>
</feature>
<dbReference type="InterPro" id="IPR036390">
    <property type="entry name" value="WH_DNA-bd_sf"/>
</dbReference>
<name>A0A0D1KMN2_9LACO</name>
<protein>
    <submittedName>
        <fullName evidence="5">YodB_1 protein</fullName>
    </submittedName>
</protein>
<dbReference type="EMBL" id="JWHT01000001">
    <property type="protein sequence ID" value="KIU25784.1"/>
    <property type="molecule type" value="Genomic_DNA"/>
</dbReference>
<dbReference type="RefSeq" id="WP_080866715.1">
    <property type="nucleotide sequence ID" value="NZ_JWHT01000001.1"/>
</dbReference>
<dbReference type="GO" id="GO:0003677">
    <property type="term" value="F:DNA binding"/>
    <property type="evidence" value="ECO:0007669"/>
    <property type="project" value="UniProtKB-KW"/>
</dbReference>
<proteinExistence type="predicted"/>
<dbReference type="InterPro" id="IPR036388">
    <property type="entry name" value="WH-like_DNA-bd_sf"/>
</dbReference>
<dbReference type="PATRIC" id="fig|137591.24.peg.52"/>
<evidence type="ECO:0000259" key="4">
    <source>
        <dbReference type="PROSITE" id="PS51118"/>
    </source>
</evidence>
<keyword evidence="3" id="KW-0804">Transcription</keyword>
<dbReference type="InterPro" id="IPR002577">
    <property type="entry name" value="HTH_HxlR"/>
</dbReference>
<organism evidence="5 6">
    <name type="scientific">Weissella cibaria</name>
    <dbReference type="NCBI Taxonomy" id="137591"/>
    <lineage>
        <taxon>Bacteria</taxon>
        <taxon>Bacillati</taxon>
        <taxon>Bacillota</taxon>
        <taxon>Bacilli</taxon>
        <taxon>Lactobacillales</taxon>
        <taxon>Lactobacillaceae</taxon>
        <taxon>Weissella</taxon>
    </lineage>
</organism>
<dbReference type="CDD" id="cd00090">
    <property type="entry name" value="HTH_ARSR"/>
    <property type="match status" value="1"/>
</dbReference>
<dbReference type="PANTHER" id="PTHR33204">
    <property type="entry name" value="TRANSCRIPTIONAL REGULATOR, MARR FAMILY"/>
    <property type="match status" value="1"/>
</dbReference>
<reference evidence="5 6" key="1">
    <citation type="journal article" date="2015" name="Microbiology (Mosc.)">
        <title>Genomics of the Weissella cibaria species with an examination of its metabolic traits.</title>
        <authorList>
            <person name="Lynch K.M."/>
            <person name="Lucid A."/>
            <person name="Arendt E.K."/>
            <person name="Sleator R.D."/>
            <person name="Lucey B."/>
            <person name="Coffey A."/>
        </authorList>
    </citation>
    <scope>NUCLEOTIDE SEQUENCE [LARGE SCALE GENOMIC DNA]</scope>
    <source>
        <strain evidence="5 6">AB3b</strain>
    </source>
</reference>
<comment type="caution">
    <text evidence="5">The sequence shown here is derived from an EMBL/GenBank/DDBJ whole genome shotgun (WGS) entry which is preliminary data.</text>
</comment>
<keyword evidence="1" id="KW-0805">Transcription regulation</keyword>
<evidence type="ECO:0000313" key="6">
    <source>
        <dbReference type="Proteomes" id="UP000032289"/>
    </source>
</evidence>
<evidence type="ECO:0000256" key="1">
    <source>
        <dbReference type="ARBA" id="ARBA00023015"/>
    </source>
</evidence>
<evidence type="ECO:0000313" key="5">
    <source>
        <dbReference type="EMBL" id="KIU25784.1"/>
    </source>
</evidence>
<dbReference type="AlphaFoldDB" id="A0A0D1KMN2"/>
<keyword evidence="2" id="KW-0238">DNA-binding</keyword>
<dbReference type="PROSITE" id="PS51118">
    <property type="entry name" value="HTH_HXLR"/>
    <property type="match status" value="1"/>
</dbReference>
<dbReference type="SUPFAM" id="SSF46785">
    <property type="entry name" value="Winged helix' DNA-binding domain"/>
    <property type="match status" value="1"/>
</dbReference>
<dbReference type="Pfam" id="PF01638">
    <property type="entry name" value="HxlR"/>
    <property type="match status" value="1"/>
</dbReference>
<accession>A0A0D1KMN2</accession>
<dbReference type="InterPro" id="IPR011991">
    <property type="entry name" value="ArsR-like_HTH"/>
</dbReference>
<gene>
    <name evidence="5" type="primary">yodB_1</name>
    <name evidence="5" type="ORF">ab3b_00050</name>
</gene>
<evidence type="ECO:0000256" key="2">
    <source>
        <dbReference type="ARBA" id="ARBA00023125"/>
    </source>
</evidence>
<sequence>MGFTVEMTPAIAEKLVTLNELHCNRWRPDIVNLLLETDTLRFGELKKQLGITQKVLTENLKWLEENQIVIRTVYPEVPPRVEYSLTEIGKELRDVHEAMRIWADYYVTHAK</sequence>
<dbReference type="Gene3D" id="1.10.10.10">
    <property type="entry name" value="Winged helix-like DNA-binding domain superfamily/Winged helix DNA-binding domain"/>
    <property type="match status" value="1"/>
</dbReference>
<evidence type="ECO:0000256" key="3">
    <source>
        <dbReference type="ARBA" id="ARBA00023163"/>
    </source>
</evidence>
<dbReference type="Proteomes" id="UP000032289">
    <property type="component" value="Unassembled WGS sequence"/>
</dbReference>